<feature type="domain" description="GGDEF" evidence="4">
    <location>
        <begin position="149"/>
        <end position="279"/>
    </location>
</feature>
<protein>
    <recommendedName>
        <fullName evidence="1">diguanylate cyclase</fullName>
        <ecNumber evidence="1">2.7.7.65</ecNumber>
    </recommendedName>
</protein>
<feature type="region of interest" description="Disordered" evidence="3">
    <location>
        <begin position="1"/>
        <end position="22"/>
    </location>
</feature>
<reference evidence="6" key="1">
    <citation type="submission" date="2019-01" db="EMBL/GenBank/DDBJ databases">
        <title>Gri0909 isolated from a small marine red alga.</title>
        <authorList>
            <person name="Kim J."/>
            <person name="Jeong S.E."/>
            <person name="Jeon C.O."/>
        </authorList>
    </citation>
    <scope>NUCLEOTIDE SEQUENCE [LARGE SCALE GENOMIC DNA]</scope>
    <source>
        <strain evidence="6">Gri0909</strain>
    </source>
</reference>
<dbReference type="InterPro" id="IPR000160">
    <property type="entry name" value="GGDEF_dom"/>
</dbReference>
<dbReference type="AlphaFoldDB" id="A0A437QKN3"/>
<dbReference type="InterPro" id="IPR050469">
    <property type="entry name" value="Diguanylate_Cyclase"/>
</dbReference>
<sequence>MLVSAQRLQKAESGTTPVTDREQENLATRVHALERALQIASDGVRIEAADGTIVFDSLRFEARNILSHEHVTSNGLEKALPSGQVIIVAQYEMDGGGRLTVVRDVTETRKVEDDLTRLSHMDPLTSSSNWSHAELRGTEAVEMARRYKRPFSILRFDILDLLAQERRENRDAVIKFVSEIARHSLRVVDTLARIQDGRFIAVLPETNLDQAMPAAHRICDRLGNSGLQHAGQMIDVNICVSAVEYDDQKQDFAALVADAEWYLEIARKNGPGAVEARPPNKQESN</sequence>
<evidence type="ECO:0000256" key="3">
    <source>
        <dbReference type="SAM" id="MobiDB-lite"/>
    </source>
</evidence>
<dbReference type="SMART" id="SM00267">
    <property type="entry name" value="GGDEF"/>
    <property type="match status" value="1"/>
</dbReference>
<evidence type="ECO:0000256" key="2">
    <source>
        <dbReference type="ARBA" id="ARBA00034247"/>
    </source>
</evidence>
<dbReference type="PROSITE" id="PS50887">
    <property type="entry name" value="GGDEF"/>
    <property type="match status" value="1"/>
</dbReference>
<evidence type="ECO:0000256" key="1">
    <source>
        <dbReference type="ARBA" id="ARBA00012528"/>
    </source>
</evidence>
<accession>A0A437QKN3</accession>
<dbReference type="SUPFAM" id="SSF55073">
    <property type="entry name" value="Nucleotide cyclase"/>
    <property type="match status" value="1"/>
</dbReference>
<evidence type="ECO:0000313" key="5">
    <source>
        <dbReference type="EMBL" id="RVU35083.1"/>
    </source>
</evidence>
<dbReference type="EC" id="2.7.7.65" evidence="1"/>
<dbReference type="Pfam" id="PF00990">
    <property type="entry name" value="GGDEF"/>
    <property type="match status" value="1"/>
</dbReference>
<comment type="catalytic activity">
    <reaction evidence="2">
        <text>2 GTP = 3',3'-c-di-GMP + 2 diphosphate</text>
        <dbReference type="Rhea" id="RHEA:24898"/>
        <dbReference type="ChEBI" id="CHEBI:33019"/>
        <dbReference type="ChEBI" id="CHEBI:37565"/>
        <dbReference type="ChEBI" id="CHEBI:58805"/>
        <dbReference type="EC" id="2.7.7.65"/>
    </reaction>
</comment>
<dbReference type="PANTHER" id="PTHR45138:SF9">
    <property type="entry name" value="DIGUANYLATE CYCLASE DGCM-RELATED"/>
    <property type="match status" value="1"/>
</dbReference>
<dbReference type="Proteomes" id="UP000287447">
    <property type="component" value="Unassembled WGS sequence"/>
</dbReference>
<evidence type="ECO:0000313" key="6">
    <source>
        <dbReference type="Proteomes" id="UP000287447"/>
    </source>
</evidence>
<keyword evidence="6" id="KW-1185">Reference proteome</keyword>
<dbReference type="InterPro" id="IPR029787">
    <property type="entry name" value="Nucleotide_cyclase"/>
</dbReference>
<dbReference type="EMBL" id="SADE01000003">
    <property type="protein sequence ID" value="RVU35083.1"/>
    <property type="molecule type" value="Genomic_DNA"/>
</dbReference>
<dbReference type="NCBIfam" id="TIGR00254">
    <property type="entry name" value="GGDEF"/>
    <property type="match status" value="1"/>
</dbReference>
<organism evidence="5 6">
    <name type="scientific">Hwanghaeella grinnelliae</name>
    <dbReference type="NCBI Taxonomy" id="2500179"/>
    <lineage>
        <taxon>Bacteria</taxon>
        <taxon>Pseudomonadati</taxon>
        <taxon>Pseudomonadota</taxon>
        <taxon>Alphaproteobacteria</taxon>
        <taxon>Rhodospirillales</taxon>
        <taxon>Rhodospirillaceae</taxon>
        <taxon>Hwanghaeella</taxon>
    </lineage>
</organism>
<name>A0A437QKN3_9PROT</name>
<proteinExistence type="predicted"/>
<gene>
    <name evidence="5" type="ORF">EOI86_19865</name>
</gene>
<evidence type="ECO:0000259" key="4">
    <source>
        <dbReference type="PROSITE" id="PS50887"/>
    </source>
</evidence>
<dbReference type="Gene3D" id="3.30.70.270">
    <property type="match status" value="1"/>
</dbReference>
<comment type="caution">
    <text evidence="5">The sequence shown here is derived from an EMBL/GenBank/DDBJ whole genome shotgun (WGS) entry which is preliminary data.</text>
</comment>
<dbReference type="PANTHER" id="PTHR45138">
    <property type="entry name" value="REGULATORY COMPONENTS OF SENSORY TRANSDUCTION SYSTEM"/>
    <property type="match status" value="1"/>
</dbReference>
<dbReference type="InterPro" id="IPR043128">
    <property type="entry name" value="Rev_trsase/Diguanyl_cyclase"/>
</dbReference>
<dbReference type="GO" id="GO:0052621">
    <property type="term" value="F:diguanylate cyclase activity"/>
    <property type="evidence" value="ECO:0007669"/>
    <property type="project" value="UniProtKB-EC"/>
</dbReference>